<keyword evidence="3" id="KW-1185">Reference proteome</keyword>
<sequence length="103" mass="11734">MVRKANWIYDGSHLPFEENIVKTKAVVVYAHAHGVLVEGELGTIGGIRVKEENYSELINNGTRKFNVGTELLINWTREVKDNLRETEVNKSLQHNIILENTAF</sequence>
<evidence type="ECO:0000313" key="3">
    <source>
        <dbReference type="Proteomes" id="UP000664357"/>
    </source>
</evidence>
<accession>A0ABV0ESE0</accession>
<gene>
    <name evidence="2" type="ORF">JZO67_002680</name>
</gene>
<evidence type="ECO:0000256" key="1">
    <source>
        <dbReference type="ARBA" id="ARBA00001947"/>
    </source>
</evidence>
<dbReference type="PANTHER" id="PTHR30304">
    <property type="entry name" value="D-TAGATOSE-1,6-BISPHOSPHATE ALDOLASE"/>
    <property type="match status" value="1"/>
</dbReference>
<dbReference type="InterPro" id="IPR013785">
    <property type="entry name" value="Aldolase_TIM"/>
</dbReference>
<protein>
    <submittedName>
        <fullName evidence="2">Fructose-1,6-bisphosphate aldolase</fullName>
    </submittedName>
</protein>
<organism evidence="2 3">
    <name type="scientific">Candidatus Enterococcus ferrettii</name>
    <dbReference type="NCBI Taxonomy" id="2815324"/>
    <lineage>
        <taxon>Bacteria</taxon>
        <taxon>Bacillati</taxon>
        <taxon>Bacillota</taxon>
        <taxon>Bacilli</taxon>
        <taxon>Lactobacillales</taxon>
        <taxon>Enterococcaceae</taxon>
        <taxon>Enterococcus</taxon>
    </lineage>
</organism>
<proteinExistence type="predicted"/>
<evidence type="ECO:0000313" key="2">
    <source>
        <dbReference type="EMBL" id="MEO1770727.1"/>
    </source>
</evidence>
<reference evidence="2 3" key="1">
    <citation type="submission" date="2024-02" db="EMBL/GenBank/DDBJ databases">
        <title>The Genome Sequence of Enterococcus sp. DIV0159.</title>
        <authorList>
            <person name="Earl A."/>
            <person name="Manson A."/>
            <person name="Gilmore M."/>
            <person name="Sanders J."/>
            <person name="Shea T."/>
            <person name="Howe W."/>
            <person name="Livny J."/>
            <person name="Cuomo C."/>
            <person name="Neafsey D."/>
            <person name="Birren B."/>
        </authorList>
    </citation>
    <scope>NUCLEOTIDE SEQUENCE [LARGE SCALE GENOMIC DNA]</scope>
    <source>
        <strain evidence="2 3">665A</strain>
    </source>
</reference>
<name>A0ABV0ESE0_9ENTE</name>
<dbReference type="InterPro" id="IPR000771">
    <property type="entry name" value="FBA_II"/>
</dbReference>
<comment type="caution">
    <text evidence="2">The sequence shown here is derived from an EMBL/GenBank/DDBJ whole genome shotgun (WGS) entry which is preliminary data.</text>
</comment>
<dbReference type="SUPFAM" id="SSF51569">
    <property type="entry name" value="Aldolase"/>
    <property type="match status" value="1"/>
</dbReference>
<dbReference type="Pfam" id="PF01116">
    <property type="entry name" value="F_bP_aldolase"/>
    <property type="match status" value="1"/>
</dbReference>
<comment type="cofactor">
    <cofactor evidence="1">
        <name>Zn(2+)</name>
        <dbReference type="ChEBI" id="CHEBI:29105"/>
    </cofactor>
</comment>
<dbReference type="InterPro" id="IPR050246">
    <property type="entry name" value="Class_II_FBP_aldolase"/>
</dbReference>
<dbReference type="Proteomes" id="UP000664357">
    <property type="component" value="Unassembled WGS sequence"/>
</dbReference>
<dbReference type="Gene3D" id="3.20.20.70">
    <property type="entry name" value="Aldolase class I"/>
    <property type="match status" value="2"/>
</dbReference>
<dbReference type="EMBL" id="JAFREL020000002">
    <property type="protein sequence ID" value="MEO1770727.1"/>
    <property type="molecule type" value="Genomic_DNA"/>
</dbReference>
<dbReference type="PANTHER" id="PTHR30304:SF0">
    <property type="entry name" value="D-TAGATOSE-1,6-BISPHOSPHATE ALDOLASE SUBUNIT GATY-RELATED"/>
    <property type="match status" value="1"/>
</dbReference>